<dbReference type="EMBL" id="JAMWBK010000007">
    <property type="protein sequence ID" value="KAJ8903380.1"/>
    <property type="molecule type" value="Genomic_DNA"/>
</dbReference>
<dbReference type="InterPro" id="IPR011009">
    <property type="entry name" value="Kinase-like_dom_sf"/>
</dbReference>
<evidence type="ECO:0000313" key="3">
    <source>
        <dbReference type="EMBL" id="KAJ8903380.1"/>
    </source>
</evidence>
<evidence type="ECO:0000256" key="1">
    <source>
        <dbReference type="SAM" id="MobiDB-lite"/>
    </source>
</evidence>
<dbReference type="Pfam" id="PF07714">
    <property type="entry name" value="PK_Tyr_Ser-Thr"/>
    <property type="match status" value="1"/>
</dbReference>
<accession>A0AAV8ULE7</accession>
<dbReference type="CDD" id="cd21037">
    <property type="entry name" value="MLKL_NTD"/>
    <property type="match status" value="1"/>
</dbReference>
<dbReference type="GO" id="GO:0007166">
    <property type="term" value="P:cell surface receptor signaling pathway"/>
    <property type="evidence" value="ECO:0007669"/>
    <property type="project" value="InterPro"/>
</dbReference>
<dbReference type="Gene3D" id="1.20.930.20">
    <property type="entry name" value="Adaptor protein Cbl, N-terminal domain"/>
    <property type="match status" value="1"/>
</dbReference>
<dbReference type="PROSITE" id="PS50011">
    <property type="entry name" value="PROTEIN_KINASE_DOM"/>
    <property type="match status" value="1"/>
</dbReference>
<gene>
    <name evidence="3" type="ORF">NDN08_004488</name>
</gene>
<dbReference type="InterPro" id="IPR008271">
    <property type="entry name" value="Ser/Thr_kinase_AS"/>
</dbReference>
<evidence type="ECO:0000259" key="2">
    <source>
        <dbReference type="PROSITE" id="PS50011"/>
    </source>
</evidence>
<feature type="region of interest" description="Disordered" evidence="1">
    <location>
        <begin position="460"/>
        <end position="540"/>
    </location>
</feature>
<dbReference type="PROSITE" id="PS00108">
    <property type="entry name" value="PROTEIN_KINASE_ST"/>
    <property type="match status" value="1"/>
</dbReference>
<dbReference type="InterPro" id="IPR051681">
    <property type="entry name" value="Ser/Thr_Kinases-Pseudokinases"/>
</dbReference>
<dbReference type="Gene3D" id="1.10.510.10">
    <property type="entry name" value="Transferase(Phosphotransferase) domain 1"/>
    <property type="match status" value="1"/>
</dbReference>
<feature type="domain" description="Protein kinase" evidence="2">
    <location>
        <begin position="182"/>
        <end position="457"/>
    </location>
</feature>
<organism evidence="3 4">
    <name type="scientific">Rhodosorus marinus</name>
    <dbReference type="NCBI Taxonomy" id="101924"/>
    <lineage>
        <taxon>Eukaryota</taxon>
        <taxon>Rhodophyta</taxon>
        <taxon>Stylonematophyceae</taxon>
        <taxon>Stylonematales</taxon>
        <taxon>Stylonemataceae</taxon>
        <taxon>Rhodosorus</taxon>
    </lineage>
</organism>
<dbReference type="SMART" id="SM00220">
    <property type="entry name" value="S_TKc"/>
    <property type="match status" value="1"/>
</dbReference>
<dbReference type="GO" id="GO:0005524">
    <property type="term" value="F:ATP binding"/>
    <property type="evidence" value="ECO:0007669"/>
    <property type="project" value="InterPro"/>
</dbReference>
<dbReference type="GO" id="GO:0004674">
    <property type="term" value="F:protein serine/threonine kinase activity"/>
    <property type="evidence" value="ECO:0007669"/>
    <property type="project" value="TreeGrafter"/>
</dbReference>
<comment type="caution">
    <text evidence="3">The sequence shown here is derived from an EMBL/GenBank/DDBJ whole genome shotgun (WGS) entry which is preliminary data.</text>
</comment>
<dbReference type="SUPFAM" id="SSF56112">
    <property type="entry name" value="Protein kinase-like (PK-like)"/>
    <property type="match status" value="1"/>
</dbReference>
<dbReference type="PANTHER" id="PTHR44329">
    <property type="entry name" value="SERINE/THREONINE-PROTEIN KINASE TNNI3K-RELATED"/>
    <property type="match status" value="1"/>
</dbReference>
<protein>
    <recommendedName>
        <fullName evidence="2">Protein kinase domain-containing protein</fullName>
    </recommendedName>
</protein>
<feature type="compositionally biased region" description="Basic and acidic residues" evidence="1">
    <location>
        <begin position="462"/>
        <end position="477"/>
    </location>
</feature>
<dbReference type="InterPro" id="IPR000719">
    <property type="entry name" value="Prot_kinase_dom"/>
</dbReference>
<dbReference type="InterPro" id="IPR059179">
    <property type="entry name" value="MLKL-like_MCAfunc"/>
</dbReference>
<proteinExistence type="predicted"/>
<dbReference type="InterPro" id="IPR001245">
    <property type="entry name" value="Ser-Thr/Tyr_kinase_cat_dom"/>
</dbReference>
<evidence type="ECO:0000313" key="4">
    <source>
        <dbReference type="Proteomes" id="UP001157974"/>
    </source>
</evidence>
<dbReference type="Proteomes" id="UP001157974">
    <property type="component" value="Unassembled WGS sequence"/>
</dbReference>
<dbReference type="AlphaFoldDB" id="A0AAV8ULE7"/>
<reference evidence="3 4" key="1">
    <citation type="journal article" date="2023" name="Nat. Commun.">
        <title>Origin of minicircular mitochondrial genomes in red algae.</title>
        <authorList>
            <person name="Lee Y."/>
            <person name="Cho C.H."/>
            <person name="Lee Y.M."/>
            <person name="Park S.I."/>
            <person name="Yang J.H."/>
            <person name="West J.A."/>
            <person name="Bhattacharya D."/>
            <person name="Yoon H.S."/>
        </authorList>
    </citation>
    <scope>NUCLEOTIDE SEQUENCE [LARGE SCALE GENOMIC DNA]</scope>
    <source>
        <strain evidence="3 4">CCMP1338</strain>
        <tissue evidence="3">Whole cell</tissue>
    </source>
</reference>
<keyword evidence="4" id="KW-1185">Reference proteome</keyword>
<sequence>MGLAVRLIESVLKRIDQVQCNKATAKWARGRVEAIRESLAQHQNLDKLSLERLNRALESLNTQVDGWRCKKQYLSRLVSADKFVKMFKCCMDQLDQCIRDLQLDITLDLSYGLEDALCEDFAELRSEIQKLQTSVGEAVERIVDETGDVKEMLGTILHELRHSQGREKPGKKPFWYLRFEDVALGDLIRLGAQGRVVKGTYRKSTLVAVKEIDLFSGAEAEYRTFCVEVEIMHRLRHPNIVFPIGAYFPLQEERRCPFLVMELVDGCDLSRAIHDKKHQRFIEGTARKVDVARQIAVGMSYMHQMHVIHRDLKPGNVLVPGDERAVKIADFGVAKIVQETAVIQGTAVTHAGANGGTYQYMAPECVPEDQPTFNRKTDVFSFGVLMWELFSGEVPYKGLHLRSIFRQLENGTYDFPSSAMKDDCPEEVKTLTCECLSKAPRERPEFGTIVVRLEETLWGLDPGREAPESPGEVEDRLSTVMSDEEDDKSSENKSRNGRGIGQTPQEGAVASTIGSEQPANAGKTGRLSPKSGKGREDLDESRFVALGQSIEGANWDLELAGEYLHKRRETR</sequence>
<dbReference type="InterPro" id="IPR036537">
    <property type="entry name" value="Adaptor_Cbl_N_dom_sf"/>
</dbReference>
<name>A0AAV8ULE7_9RHOD</name>